<accession>S4RBA1</accession>
<dbReference type="OMA" id="MYIRVER"/>
<dbReference type="GeneTree" id="ENSGT00510000048827"/>
<name>S4RBA1_PETMA</name>
<dbReference type="GO" id="GO:0090090">
    <property type="term" value="P:negative regulation of canonical Wnt signaling pathway"/>
    <property type="evidence" value="ECO:0007669"/>
    <property type="project" value="InterPro"/>
</dbReference>
<evidence type="ECO:0000259" key="2">
    <source>
        <dbReference type="Pfam" id="PF26187"/>
    </source>
</evidence>
<protein>
    <submittedName>
        <fullName evidence="3">Uncharacterized protein</fullName>
    </submittedName>
</protein>
<dbReference type="GO" id="GO:0097546">
    <property type="term" value="C:ciliary base"/>
    <property type="evidence" value="ECO:0007669"/>
    <property type="project" value="TreeGrafter"/>
</dbReference>
<sequence>PRPLQVSPRDEFTLQPDSVHEVSLRVRPLSAGTRSHLLSAVDTESLTMLNCWLVCASCSPPVISREFEFRLPAGGAKGSSKRIKYTNPYGEARKLELQASRPDLVIFKEDIFEVAARGEYSIGLRFVPGAARGTESILIFINNTEGDNEETLCVRVTYD</sequence>
<dbReference type="GO" id="GO:1904491">
    <property type="term" value="P:protein localization to ciliary transition zone"/>
    <property type="evidence" value="ECO:0007669"/>
    <property type="project" value="TreeGrafter"/>
</dbReference>
<dbReference type="GO" id="GO:0097730">
    <property type="term" value="C:non-motile cilium"/>
    <property type="evidence" value="ECO:0007669"/>
    <property type="project" value="InterPro"/>
</dbReference>
<proteinExistence type="predicted"/>
<evidence type="ECO:0000313" key="3">
    <source>
        <dbReference type="Ensembl" id="ENSPMAP00000002482.1"/>
    </source>
</evidence>
<dbReference type="STRING" id="7757.ENSPMAP00000002482"/>
<dbReference type="GO" id="GO:0035869">
    <property type="term" value="C:ciliary transition zone"/>
    <property type="evidence" value="ECO:0007669"/>
    <property type="project" value="TreeGrafter"/>
</dbReference>
<dbReference type="InterPro" id="IPR058685">
    <property type="entry name" value="Ig_NPHP4_4th"/>
</dbReference>
<dbReference type="HOGENOM" id="CLU_1664788_0_0_1"/>
<reference evidence="3" key="2">
    <citation type="submission" date="2025-09" db="UniProtKB">
        <authorList>
            <consortium name="Ensembl"/>
        </authorList>
    </citation>
    <scope>IDENTIFICATION</scope>
</reference>
<dbReference type="PANTHER" id="PTHR31043">
    <property type="entry name" value="NEPHROCYSTIN-4"/>
    <property type="match status" value="1"/>
</dbReference>
<organism evidence="3">
    <name type="scientific">Petromyzon marinus</name>
    <name type="common">Sea lamprey</name>
    <dbReference type="NCBI Taxonomy" id="7757"/>
    <lineage>
        <taxon>Eukaryota</taxon>
        <taxon>Metazoa</taxon>
        <taxon>Chordata</taxon>
        <taxon>Craniata</taxon>
        <taxon>Vertebrata</taxon>
        <taxon>Cyclostomata</taxon>
        <taxon>Hyperoartia</taxon>
        <taxon>Petromyzontiformes</taxon>
        <taxon>Petromyzontidae</taxon>
        <taxon>Petromyzon</taxon>
    </lineage>
</organism>
<dbReference type="InterPro" id="IPR058686">
    <property type="entry name" value="Ig_NPHP4_3rd"/>
</dbReference>
<dbReference type="GO" id="GO:0036064">
    <property type="term" value="C:ciliary basal body"/>
    <property type="evidence" value="ECO:0007669"/>
    <property type="project" value="TreeGrafter"/>
</dbReference>
<dbReference type="PANTHER" id="PTHR31043:SF3">
    <property type="entry name" value="NEPHROCYSTIN-4"/>
    <property type="match status" value="1"/>
</dbReference>
<dbReference type="Pfam" id="PF26187">
    <property type="entry name" value="Ig_NPHP4_4th"/>
    <property type="match status" value="1"/>
</dbReference>
<dbReference type="AlphaFoldDB" id="S4RBA1"/>
<dbReference type="InterPro" id="IPR029775">
    <property type="entry name" value="NPHP4"/>
</dbReference>
<dbReference type="Pfam" id="PF26015">
    <property type="entry name" value="Ig_NPH4_3rd"/>
    <property type="match status" value="1"/>
</dbReference>
<feature type="domain" description="NPHP4 Ig-like" evidence="2">
    <location>
        <begin position="64"/>
        <end position="158"/>
    </location>
</feature>
<feature type="domain" description="NPHP4 Ig-like" evidence="1">
    <location>
        <begin position="2"/>
        <end position="59"/>
    </location>
</feature>
<dbReference type="Ensembl" id="ENSPMAT00000002494.1">
    <property type="protein sequence ID" value="ENSPMAP00000002482.1"/>
    <property type="gene ID" value="ENSPMAG00000002277.1"/>
</dbReference>
<reference evidence="3" key="1">
    <citation type="submission" date="2025-08" db="UniProtKB">
        <authorList>
            <consortium name="Ensembl"/>
        </authorList>
    </citation>
    <scope>IDENTIFICATION</scope>
</reference>
<evidence type="ECO:0000259" key="1">
    <source>
        <dbReference type="Pfam" id="PF26015"/>
    </source>
</evidence>